<accession>A0ABN2UNB2</accession>
<dbReference type="Proteomes" id="UP001501461">
    <property type="component" value="Unassembled WGS sequence"/>
</dbReference>
<evidence type="ECO:0000313" key="1">
    <source>
        <dbReference type="EMBL" id="GAA2040629.1"/>
    </source>
</evidence>
<evidence type="ECO:0000313" key="2">
    <source>
        <dbReference type="Proteomes" id="UP001501461"/>
    </source>
</evidence>
<organism evidence="1 2">
    <name type="scientific">Yaniella flava</name>
    <dbReference type="NCBI Taxonomy" id="287930"/>
    <lineage>
        <taxon>Bacteria</taxon>
        <taxon>Bacillati</taxon>
        <taxon>Actinomycetota</taxon>
        <taxon>Actinomycetes</taxon>
        <taxon>Micrococcales</taxon>
        <taxon>Micrococcaceae</taxon>
        <taxon>Yaniella</taxon>
    </lineage>
</organism>
<gene>
    <name evidence="1" type="ORF">GCM10009720_21320</name>
</gene>
<comment type="caution">
    <text evidence="1">The sequence shown here is derived from an EMBL/GenBank/DDBJ whole genome shotgun (WGS) entry which is preliminary data.</text>
</comment>
<name>A0ABN2UNB2_9MICC</name>
<reference evidence="1 2" key="1">
    <citation type="journal article" date="2019" name="Int. J. Syst. Evol. Microbiol.">
        <title>The Global Catalogue of Microorganisms (GCM) 10K type strain sequencing project: providing services to taxonomists for standard genome sequencing and annotation.</title>
        <authorList>
            <consortium name="The Broad Institute Genomics Platform"/>
            <consortium name="The Broad Institute Genome Sequencing Center for Infectious Disease"/>
            <person name="Wu L."/>
            <person name="Ma J."/>
        </authorList>
    </citation>
    <scope>NUCLEOTIDE SEQUENCE [LARGE SCALE GENOMIC DNA]</scope>
    <source>
        <strain evidence="1 2">JCM 13595</strain>
    </source>
</reference>
<dbReference type="RefSeq" id="WP_343958443.1">
    <property type="nucleotide sequence ID" value="NZ_BAAAMN010000046.1"/>
</dbReference>
<proteinExistence type="predicted"/>
<protein>
    <submittedName>
        <fullName evidence="1">Uncharacterized protein</fullName>
    </submittedName>
</protein>
<dbReference type="EMBL" id="BAAAMN010000046">
    <property type="protein sequence ID" value="GAA2040629.1"/>
    <property type="molecule type" value="Genomic_DNA"/>
</dbReference>
<keyword evidence="2" id="KW-1185">Reference proteome</keyword>
<sequence length="255" mass="28916">MSTFLTSISPLSEPISQDSADTFINRIIGVSDWPNDRITSRELTSEITGGCLHEINFGRVGGLPRNDVTTTIKYVPDLMMSALTLTVEYDDANTGDKYSKVFGSSSFDQLGFLAFLQHQLDLRRYDEISCKRRTVRQGIEHIRAKLLALQRVENLLSMHDLYQQLRELGEINTVLLEPTEDGRYIVRVFSSTDNRIDRDFRCQRIIETLKPSLESVISAGTAYDGTTVTLDLTKDPGSQSRDELTQQMHELLEEM</sequence>